<dbReference type="Gene3D" id="3.40.50.2000">
    <property type="entry name" value="Glycogen Phosphorylase B"/>
    <property type="match status" value="2"/>
</dbReference>
<dbReference type="SUPFAM" id="SSF53756">
    <property type="entry name" value="UDP-Glycosyltransferase/glycogen phosphorylase"/>
    <property type="match status" value="1"/>
</dbReference>
<dbReference type="Pfam" id="PF00534">
    <property type="entry name" value="Glycos_transf_1"/>
    <property type="match status" value="1"/>
</dbReference>
<dbReference type="RefSeq" id="WP_180152975.1">
    <property type="nucleotide sequence ID" value="NZ_JACCEM010000001.1"/>
</dbReference>
<keyword evidence="4" id="KW-1185">Reference proteome</keyword>
<sequence length="359" mass="39585">MKILQLNFERGWRGGERQTLLCMRQFRDAGHEARLLARKGSELAQRARREGFAVHEPASLFGVAAYLLRQGRGFDILHAQTANMLTWLAALKPWLGAKVVFTRRTAFPVPARRERRTLWKWRRVDALVAISRAAAAEPLRLGLKAAIIPSAIVPKPVDAAHVRAFTQEFHLAGKHVLGTAAALSSEKDPCTLVRAVHELRRRRDDFVFVHLGAGGDAEGGAKDLVKELGLESHFLFAGFRTAIEDLYRLMDVFVISSRHEALGTSVLDAFLYSVPVVGTDTGGLAEILADGRGLLCPVGDHAAMAEAMDRLLSDRGLRAATVEKALAYVQREHDAGTMGRRYLAIYEDLADGRRTRPPG</sequence>
<comment type="caution">
    <text evidence="3">The sequence shown here is derived from an EMBL/GenBank/DDBJ whole genome shotgun (WGS) entry which is preliminary data.</text>
</comment>
<feature type="domain" description="Glycosyl transferase family 1" evidence="1">
    <location>
        <begin position="173"/>
        <end position="325"/>
    </location>
</feature>
<dbReference type="InterPro" id="IPR028098">
    <property type="entry name" value="Glyco_trans_4-like_N"/>
</dbReference>
<feature type="domain" description="Glycosyltransferase subfamily 4-like N-terminal" evidence="2">
    <location>
        <begin position="13"/>
        <end position="152"/>
    </location>
</feature>
<dbReference type="EMBL" id="JACCEM010000001">
    <property type="protein sequence ID" value="NYT47869.1"/>
    <property type="molecule type" value="Genomic_DNA"/>
</dbReference>
<organism evidence="3 4">
    <name type="scientific">Parapusillimonas granuli</name>
    <dbReference type="NCBI Taxonomy" id="380911"/>
    <lineage>
        <taxon>Bacteria</taxon>
        <taxon>Pseudomonadati</taxon>
        <taxon>Pseudomonadota</taxon>
        <taxon>Betaproteobacteria</taxon>
        <taxon>Burkholderiales</taxon>
        <taxon>Alcaligenaceae</taxon>
        <taxon>Parapusillimonas</taxon>
    </lineage>
</organism>
<evidence type="ECO:0000259" key="1">
    <source>
        <dbReference type="Pfam" id="PF00534"/>
    </source>
</evidence>
<keyword evidence="3" id="KW-0808">Transferase</keyword>
<dbReference type="Proteomes" id="UP000559809">
    <property type="component" value="Unassembled WGS sequence"/>
</dbReference>
<gene>
    <name evidence="3" type="ORF">H0A72_00955</name>
</gene>
<dbReference type="Pfam" id="PF13439">
    <property type="entry name" value="Glyco_transf_4"/>
    <property type="match status" value="1"/>
</dbReference>
<protein>
    <submittedName>
        <fullName evidence="3">Glycosyltransferase family 4 protein</fullName>
    </submittedName>
</protein>
<reference evidence="3 4" key="1">
    <citation type="submission" date="2020-07" db="EMBL/GenBank/DDBJ databases">
        <title>Taxonomic revisions and descriptions of new bacterial species based on genomic comparisons in the high-G+C-content subgroup of the family Alcaligenaceae.</title>
        <authorList>
            <person name="Szabo A."/>
            <person name="Felfoldi T."/>
        </authorList>
    </citation>
    <scope>NUCLEOTIDE SEQUENCE [LARGE SCALE GENOMIC DNA]</scope>
    <source>
        <strain evidence="3 4">LMG 24012</strain>
    </source>
</reference>
<dbReference type="InterPro" id="IPR001296">
    <property type="entry name" value="Glyco_trans_1"/>
</dbReference>
<evidence type="ECO:0000313" key="4">
    <source>
        <dbReference type="Proteomes" id="UP000559809"/>
    </source>
</evidence>
<proteinExistence type="predicted"/>
<dbReference type="CDD" id="cd03801">
    <property type="entry name" value="GT4_PimA-like"/>
    <property type="match status" value="1"/>
</dbReference>
<evidence type="ECO:0000259" key="2">
    <source>
        <dbReference type="Pfam" id="PF13439"/>
    </source>
</evidence>
<accession>A0A853FUQ5</accession>
<dbReference type="PANTHER" id="PTHR12526">
    <property type="entry name" value="GLYCOSYLTRANSFERASE"/>
    <property type="match status" value="1"/>
</dbReference>
<evidence type="ECO:0000313" key="3">
    <source>
        <dbReference type="EMBL" id="NYT47869.1"/>
    </source>
</evidence>
<dbReference type="AlphaFoldDB" id="A0A853FUQ5"/>
<dbReference type="GO" id="GO:0016757">
    <property type="term" value="F:glycosyltransferase activity"/>
    <property type="evidence" value="ECO:0007669"/>
    <property type="project" value="InterPro"/>
</dbReference>
<name>A0A853FUQ5_9BURK</name>